<dbReference type="RefSeq" id="WP_014245679.1">
    <property type="nucleotide sequence ID" value="NC_016620.1"/>
</dbReference>
<dbReference type="PATRIC" id="fig|862908.3.peg.3014"/>
<name>E1WZX3_HALMS</name>
<dbReference type="OrthoDB" id="573782at2"/>
<proteinExistence type="predicted"/>
<reference evidence="2" key="1">
    <citation type="journal article" date="2013" name="ISME J.">
        <title>A small predatory core genome in the divergent marine Bacteriovorax marinus SJ and the terrestrial Bdellovibrio bacteriovorus.</title>
        <authorList>
            <person name="Crossman L.C."/>
            <person name="Chen H."/>
            <person name="Cerdeno-Tarraga A.M."/>
            <person name="Brooks K."/>
            <person name="Quail M.A."/>
            <person name="Pineiro S.A."/>
            <person name="Hobley L."/>
            <person name="Sockett R.E."/>
            <person name="Bentley S.D."/>
            <person name="Parkhill J."/>
            <person name="Williams H.N."/>
            <person name="Stine O.C."/>
        </authorList>
    </citation>
    <scope>NUCLEOTIDE SEQUENCE [LARGE SCALE GENOMIC DNA]</scope>
    <source>
        <strain evidence="2">ATCC BAA-682 / DSM 15412 / SJ</strain>
    </source>
</reference>
<organism evidence="1 2">
    <name type="scientific">Halobacteriovorax marinus (strain ATCC BAA-682 / DSM 15412 / SJ)</name>
    <name type="common">Bacteriovorax marinus</name>
    <dbReference type="NCBI Taxonomy" id="862908"/>
    <lineage>
        <taxon>Bacteria</taxon>
        <taxon>Pseudomonadati</taxon>
        <taxon>Bdellovibrionota</taxon>
        <taxon>Bacteriovoracia</taxon>
        <taxon>Bacteriovoracales</taxon>
        <taxon>Halobacteriovoraceae</taxon>
        <taxon>Halobacteriovorax</taxon>
    </lineage>
</organism>
<evidence type="ECO:0000313" key="2">
    <source>
        <dbReference type="Proteomes" id="UP000008963"/>
    </source>
</evidence>
<dbReference type="Proteomes" id="UP000008963">
    <property type="component" value="Chromosome"/>
</dbReference>
<dbReference type="HOGENOM" id="CLU_590203_0_0_7"/>
<dbReference type="eggNOG" id="COG0546">
    <property type="taxonomic scope" value="Bacteria"/>
</dbReference>
<dbReference type="KEGG" id="bmx:BMS_3152"/>
<keyword evidence="2" id="KW-1185">Reference proteome</keyword>
<evidence type="ECO:0000313" key="1">
    <source>
        <dbReference type="EMBL" id="CBW27909.1"/>
    </source>
</evidence>
<gene>
    <name evidence="1" type="ordered locus">BMS_3152</name>
</gene>
<sequence>MKIALDLDNTIINYANSFVSACSLEGIELPNNICSKQEIKNFIRNHDHYEWPMDWIKVQGRVYGEAILDAAVASEVLDIAEKFDVTIVSHKSEMSLCGRYNLREQAQVFLQSRGLGEVETIFLDTLEEKIKYLSENSFDIIVDDLEAVLDGVKSNAILLHYEGEDSNYLKVSNWEEVLLIFNEITDSKIEKLATHLIKYSKNHKKFILKGFRETSRLERELYSLKYDFNPRYVEAIGKKFLIFKYEENLSPIYFDIEFKNRFIEIYKVLQEDMENISFNATDSALERLDYKKNIDRRMNYLDNSISKELETLYGKILSKEKGDRKIEDVRTNICFPDFYRENFYERDGSLLLMDFESFGRDDLSRTFLNAIHHFGHDINNREESVLIDLFTDLSIGDASFWKRVKLNFDLVAFEWLLIAYRREENLSKVRSLANIMSSNIEKNEEVVSWKKDIWWIIDDRLKS</sequence>
<protein>
    <submittedName>
        <fullName evidence="1">Uncharacterized protein</fullName>
    </submittedName>
</protein>
<dbReference type="AlphaFoldDB" id="E1WZX3"/>
<dbReference type="EMBL" id="FQ312005">
    <property type="protein sequence ID" value="CBW27909.1"/>
    <property type="molecule type" value="Genomic_DNA"/>
</dbReference>
<dbReference type="STRING" id="862908.BMS_3152"/>
<dbReference type="PROSITE" id="PS51257">
    <property type="entry name" value="PROKAR_LIPOPROTEIN"/>
    <property type="match status" value="1"/>
</dbReference>
<accession>E1WZX3</accession>